<dbReference type="PANTHER" id="PTHR19229:SF36">
    <property type="entry name" value="ATP-BINDING CASSETTE SUB-FAMILY A MEMBER 2"/>
    <property type="match status" value="1"/>
</dbReference>
<dbReference type="GO" id="GO:0016887">
    <property type="term" value="F:ATP hydrolysis activity"/>
    <property type="evidence" value="ECO:0007669"/>
    <property type="project" value="InterPro"/>
</dbReference>
<feature type="transmembrane region" description="Helical" evidence="10">
    <location>
        <begin position="1107"/>
        <end position="1132"/>
    </location>
</feature>
<gene>
    <name evidence="12" type="ORF">CVT25_002644</name>
</gene>
<dbReference type="PROSITE" id="PS00211">
    <property type="entry name" value="ABC_TRANSPORTER_1"/>
    <property type="match status" value="2"/>
</dbReference>
<keyword evidence="9 10" id="KW-0472">Membrane</keyword>
<dbReference type="SMART" id="SM00382">
    <property type="entry name" value="AAA"/>
    <property type="match status" value="2"/>
</dbReference>
<evidence type="ECO:0000256" key="10">
    <source>
        <dbReference type="SAM" id="Phobius"/>
    </source>
</evidence>
<dbReference type="InterPro" id="IPR017871">
    <property type="entry name" value="ABC_transporter-like_CS"/>
</dbReference>
<organism evidence="12 13">
    <name type="scientific">Psilocybe cyanescens</name>
    <dbReference type="NCBI Taxonomy" id="93625"/>
    <lineage>
        <taxon>Eukaryota</taxon>
        <taxon>Fungi</taxon>
        <taxon>Dikarya</taxon>
        <taxon>Basidiomycota</taxon>
        <taxon>Agaricomycotina</taxon>
        <taxon>Agaricomycetes</taxon>
        <taxon>Agaricomycetidae</taxon>
        <taxon>Agaricales</taxon>
        <taxon>Agaricineae</taxon>
        <taxon>Strophariaceae</taxon>
        <taxon>Psilocybe</taxon>
    </lineage>
</organism>
<comment type="similarity">
    <text evidence="2">Belongs to the ABC transporter superfamily. ABCA family.</text>
</comment>
<evidence type="ECO:0000313" key="13">
    <source>
        <dbReference type="Proteomes" id="UP000283269"/>
    </source>
</evidence>
<evidence type="ECO:0000256" key="4">
    <source>
        <dbReference type="ARBA" id="ARBA00022692"/>
    </source>
</evidence>
<evidence type="ECO:0000256" key="1">
    <source>
        <dbReference type="ARBA" id="ARBA00004141"/>
    </source>
</evidence>
<feature type="domain" description="ABC transporter" evidence="11">
    <location>
        <begin position="478"/>
        <end position="712"/>
    </location>
</feature>
<keyword evidence="5" id="KW-0677">Repeat</keyword>
<feature type="transmembrane region" description="Helical" evidence="10">
    <location>
        <begin position="352"/>
        <end position="371"/>
    </location>
</feature>
<proteinExistence type="inferred from homology"/>
<feature type="transmembrane region" description="Helical" evidence="10">
    <location>
        <begin position="23"/>
        <end position="45"/>
    </location>
</feature>
<evidence type="ECO:0000259" key="11">
    <source>
        <dbReference type="PROSITE" id="PS50893"/>
    </source>
</evidence>
<dbReference type="InterPro" id="IPR013525">
    <property type="entry name" value="ABC2_TM"/>
</dbReference>
<dbReference type="CDD" id="cd03263">
    <property type="entry name" value="ABC_subfamily_A"/>
    <property type="match status" value="2"/>
</dbReference>
<feature type="transmembrane region" description="Helical" evidence="10">
    <location>
        <begin position="323"/>
        <end position="346"/>
    </location>
</feature>
<dbReference type="Gene3D" id="3.40.50.300">
    <property type="entry name" value="P-loop containing nucleotide triphosphate hydrolases"/>
    <property type="match status" value="2"/>
</dbReference>
<feature type="domain" description="ABC transporter" evidence="11">
    <location>
        <begin position="1294"/>
        <end position="1522"/>
    </location>
</feature>
<accession>A0A409WLH5</accession>
<name>A0A409WLH5_PSICY</name>
<keyword evidence="7" id="KW-0067">ATP-binding</keyword>
<evidence type="ECO:0000256" key="6">
    <source>
        <dbReference type="ARBA" id="ARBA00022741"/>
    </source>
</evidence>
<evidence type="ECO:0000256" key="2">
    <source>
        <dbReference type="ARBA" id="ARBA00008869"/>
    </source>
</evidence>
<evidence type="ECO:0000256" key="8">
    <source>
        <dbReference type="ARBA" id="ARBA00022989"/>
    </source>
</evidence>
<dbReference type="Pfam" id="PF12698">
    <property type="entry name" value="ABC2_membrane_3"/>
    <property type="match status" value="1"/>
</dbReference>
<feature type="transmembrane region" description="Helical" evidence="10">
    <location>
        <begin position="975"/>
        <end position="996"/>
    </location>
</feature>
<feature type="transmembrane region" description="Helical" evidence="10">
    <location>
        <begin position="419"/>
        <end position="443"/>
    </location>
</feature>
<dbReference type="PANTHER" id="PTHR19229">
    <property type="entry name" value="ATP-BINDING CASSETTE TRANSPORTER SUBFAMILY A ABCA"/>
    <property type="match status" value="1"/>
</dbReference>
<dbReference type="InParanoid" id="A0A409WLH5"/>
<dbReference type="OrthoDB" id="8061355at2759"/>
<dbReference type="GO" id="GO:0005524">
    <property type="term" value="F:ATP binding"/>
    <property type="evidence" value="ECO:0007669"/>
    <property type="project" value="UniProtKB-KW"/>
</dbReference>
<dbReference type="InterPro" id="IPR027417">
    <property type="entry name" value="P-loop_NTPase"/>
</dbReference>
<protein>
    <recommendedName>
        <fullName evidence="11">ABC transporter domain-containing protein</fullName>
    </recommendedName>
</protein>
<feature type="transmembrane region" description="Helical" evidence="10">
    <location>
        <begin position="291"/>
        <end position="311"/>
    </location>
</feature>
<dbReference type="Pfam" id="PF00005">
    <property type="entry name" value="ABC_tran"/>
    <property type="match status" value="2"/>
</dbReference>
<feature type="transmembrane region" description="Helical" evidence="10">
    <location>
        <begin position="844"/>
        <end position="862"/>
    </location>
</feature>
<sequence length="1624" mass="177608">MASLFWRQFKALFLKNTIVIQKYWLINLLRCLIFPVAYGIFLGYVTTFFSKPSTFGLGTPTRLFSVGDHFDGSKPIVWSDNSGGTGYIHGKDIMDHVTSGFSSRQLSGVKQVEDTAALFDICISNANGASPCFVAITFEAIPTASAAGRQGLNYTFWAGSGAYHVDVVRHTSDLETILAPIQWAVDQAIIELTTGQKTPLPLQLPFTHVEDSNTNQDNRLMFLSLIGNFGGVVFFLAFTGILYQIAGGVALERASYLTSHMQAMGALDSARLLFVLCSLPSLRLLTGGNRSWYFSVSMLYIPTWIVLAVVWGSRLFTNTNIGYLILLHLVAGFGCTGWAFFASVPFSKSPQLAAVVTTGAAIVLAIIPLSISAETNSAVGPVLSFFFPSMFYVFVLKAFSGFETNLQHTVLSQKDPIFFYKATPMIIAAVVGIFFWPFVAIYLERWMYGVTNPSNSDFWLWSHKTKLSTGTTASDTSISLRGVRKVFNTSIFSRKSHEVVAIADLTLDIPSFGIFVLLGPNGAGKSTALSILGGLTKATDGTVSFSGNTTRPPRGTLGLVPQKNVLFPELSCVQTLRLWNAIKQEDGQYSDSEIERLIRDCDLQSKAHDPAGILSGGQKRKLQLAIGLVGGSKIILVDECTSGVDPLSRRALWRTLTTYRNERTIILTTHFLDEADFLADRIAVLAAPGKLIASDSPVALKSTMGEGYSITVKFNYEDFAKELLDAVRVVAPDTVLEYQERSASSYHLKTRDTAQIAAALRLIEDRKTEFGILTYDVVGTTIEDIFLDLLHKEETGDTGEKDDEDPSKQHALLDLTLSNGRPRSSWAQARTIFHKRALIIRRSWLVPLLALAVGISGAWWPIRFVKGGVASCVHRFIDPTSGGSFSPLYPPFLSNNTILAAPIGLSAIINPSLPELFVDPLTIYYTPDFPAPTGPYNPFIPTADQNTLIQAVNANFTSFSMQGGLSMDFDKNEYLIAWQLSPFSLNMFSIASNLFYSHARNATSSPSSSNRINPTFHQLPSVQTESLATLQWLAIFGAAMTVFPAFFALYVAKERHSSVQAMQLSNGLSNPLGLWLGHILFDSMFTVIVATVIAIVYAVVKNKFQGVGLLWLVICLYGFAATLLAYITAIVIKSPLGAFAALVVSQFIIYLLYLTAYIVTTFVALPLEAPRTINIVHFTLALIAPINSLVRAALVSVNQFSLLCDGEKVASGAALGAITRYGGPILYLIVWILVLLFVLSQVDSGIRLPWSRSRLNSNVPTLVREKDIGSQKPLSSDVLAEAQQAASFSNQDPLRVLNVSRSYGKSKVVADVTFTIPHSSLFVMLGPNGAGKTTTFDMIYGQLKPDTGDVMVNGTSVLSNMKKARVSFGVCPQFTAIDAHLTVREHLFIYGRLRGLSKEDLQRNVESILDATGLSIYSSRLATKLSGGNQRKLALSIALIGNPSVVLVDEYSTGIDAKMKRELWAVLKQVTRDKAVFLTTHSMEEASYLATKVGIMSKRMLAVGTPEELEARTASYEVHFAGHNRQDLVKVQAVMARIPGARMADDVATRFEIPIGNAEDSSSDTQSVASIFEILSNEKNFPEFTIGKSSLETAFIRIINEDSQQGHDGHDTNIQPSKRFWGLC</sequence>
<evidence type="ECO:0000256" key="9">
    <source>
        <dbReference type="ARBA" id="ARBA00023136"/>
    </source>
</evidence>
<evidence type="ECO:0000256" key="5">
    <source>
        <dbReference type="ARBA" id="ARBA00022737"/>
    </source>
</evidence>
<reference evidence="12 13" key="1">
    <citation type="journal article" date="2018" name="Evol. Lett.">
        <title>Horizontal gene cluster transfer increased hallucinogenic mushroom diversity.</title>
        <authorList>
            <person name="Reynolds H.T."/>
            <person name="Vijayakumar V."/>
            <person name="Gluck-Thaler E."/>
            <person name="Korotkin H.B."/>
            <person name="Matheny P.B."/>
            <person name="Slot J.C."/>
        </authorList>
    </citation>
    <scope>NUCLEOTIDE SEQUENCE [LARGE SCALE GENOMIC DNA]</scope>
    <source>
        <strain evidence="12 13">2631</strain>
    </source>
</reference>
<feature type="transmembrane region" description="Helical" evidence="10">
    <location>
        <begin position="1225"/>
        <end position="1246"/>
    </location>
</feature>
<dbReference type="GO" id="GO:0005319">
    <property type="term" value="F:lipid transporter activity"/>
    <property type="evidence" value="ECO:0007669"/>
    <property type="project" value="TreeGrafter"/>
</dbReference>
<dbReference type="GO" id="GO:0140359">
    <property type="term" value="F:ABC-type transporter activity"/>
    <property type="evidence" value="ECO:0007669"/>
    <property type="project" value="InterPro"/>
</dbReference>
<evidence type="ECO:0000256" key="7">
    <source>
        <dbReference type="ARBA" id="ARBA00022840"/>
    </source>
</evidence>
<dbReference type="InterPro" id="IPR003439">
    <property type="entry name" value="ABC_transporter-like_ATP-bd"/>
</dbReference>
<comment type="subcellular location">
    <subcellularLocation>
        <location evidence="1">Membrane</location>
        <topology evidence="1">Multi-pass membrane protein</topology>
    </subcellularLocation>
</comment>
<dbReference type="InterPro" id="IPR026082">
    <property type="entry name" value="ABCA"/>
</dbReference>
<feature type="transmembrane region" description="Helical" evidence="10">
    <location>
        <begin position="1072"/>
        <end position="1100"/>
    </location>
</feature>
<keyword evidence="6" id="KW-0547">Nucleotide-binding</keyword>
<keyword evidence="8 10" id="KW-1133">Transmembrane helix</keyword>
<dbReference type="InterPro" id="IPR003593">
    <property type="entry name" value="AAA+_ATPase"/>
</dbReference>
<dbReference type="PROSITE" id="PS50893">
    <property type="entry name" value="ABC_TRANSPORTER_2"/>
    <property type="match status" value="2"/>
</dbReference>
<dbReference type="GO" id="GO:0016020">
    <property type="term" value="C:membrane"/>
    <property type="evidence" value="ECO:0007669"/>
    <property type="project" value="UniProtKB-SubCell"/>
</dbReference>
<dbReference type="EMBL" id="NHYD01003376">
    <property type="protein sequence ID" value="PPQ79374.1"/>
    <property type="molecule type" value="Genomic_DNA"/>
</dbReference>
<dbReference type="SUPFAM" id="SSF52540">
    <property type="entry name" value="P-loop containing nucleoside triphosphate hydrolases"/>
    <property type="match status" value="2"/>
</dbReference>
<feature type="transmembrane region" description="Helical" evidence="10">
    <location>
        <begin position="1138"/>
        <end position="1163"/>
    </location>
</feature>
<evidence type="ECO:0000313" key="12">
    <source>
        <dbReference type="EMBL" id="PPQ79374.1"/>
    </source>
</evidence>
<feature type="transmembrane region" description="Helical" evidence="10">
    <location>
        <begin position="1032"/>
        <end position="1052"/>
    </location>
</feature>
<dbReference type="Proteomes" id="UP000283269">
    <property type="component" value="Unassembled WGS sequence"/>
</dbReference>
<feature type="transmembrane region" description="Helical" evidence="10">
    <location>
        <begin position="1175"/>
        <end position="1194"/>
    </location>
</feature>
<keyword evidence="3" id="KW-0813">Transport</keyword>
<feature type="transmembrane region" description="Helical" evidence="10">
    <location>
        <begin position="378"/>
        <end position="399"/>
    </location>
</feature>
<feature type="transmembrane region" description="Helical" evidence="10">
    <location>
        <begin position="220"/>
        <end position="243"/>
    </location>
</feature>
<keyword evidence="13" id="KW-1185">Reference proteome</keyword>
<dbReference type="STRING" id="93625.A0A409WLH5"/>
<keyword evidence="4 10" id="KW-0812">Transmembrane</keyword>
<evidence type="ECO:0000256" key="3">
    <source>
        <dbReference type="ARBA" id="ARBA00022448"/>
    </source>
</evidence>
<comment type="caution">
    <text evidence="12">The sequence shown here is derived from an EMBL/GenBank/DDBJ whole genome shotgun (WGS) entry which is preliminary data.</text>
</comment>